<dbReference type="OrthoDB" id="5402150at2"/>
<accession>A7HTT2</accession>
<sequence length="154" mass="16832">MLGTLKSFLLGATTESEAPGPDDLQIAVVALLIRAATSDANFGDEERAAIRRISADSFGLPPEEVTELIAAAEGEEAETLDLHRWTQAIKASYSEEDRVGLIEKMWEVVYADGVLDDYEANLLRRVAGLIYVPDRTCGQARQRVMARLGIAPKQ</sequence>
<dbReference type="AlphaFoldDB" id="A7HTT2"/>
<dbReference type="InterPro" id="IPR029024">
    <property type="entry name" value="TerB-like"/>
</dbReference>
<dbReference type="KEGG" id="pla:Plav_1696"/>
<reference evidence="2 3" key="1">
    <citation type="journal article" date="2011" name="Stand. Genomic Sci.">
        <title>Complete genome sequence of Parvibaculum lavamentivorans type strain (DS-1(T)).</title>
        <authorList>
            <person name="Schleheck D."/>
            <person name="Weiss M."/>
            <person name="Pitluck S."/>
            <person name="Bruce D."/>
            <person name="Land M.L."/>
            <person name="Han S."/>
            <person name="Saunders E."/>
            <person name="Tapia R."/>
            <person name="Detter C."/>
            <person name="Brettin T."/>
            <person name="Han J."/>
            <person name="Woyke T."/>
            <person name="Goodwin L."/>
            <person name="Pennacchio L."/>
            <person name="Nolan M."/>
            <person name="Cook A.M."/>
            <person name="Kjelleberg S."/>
            <person name="Thomas T."/>
        </authorList>
    </citation>
    <scope>NUCLEOTIDE SEQUENCE [LARGE SCALE GENOMIC DNA]</scope>
    <source>
        <strain evidence="3">DS-1 / DSM 13023 / NCIMB 13966</strain>
    </source>
</reference>
<dbReference type="InterPro" id="IPR007791">
    <property type="entry name" value="DjlA_N"/>
</dbReference>
<dbReference type="eggNOG" id="COG4103">
    <property type="taxonomic scope" value="Bacteria"/>
</dbReference>
<dbReference type="RefSeq" id="WP_012110606.1">
    <property type="nucleotide sequence ID" value="NC_009719.1"/>
</dbReference>
<protein>
    <recommendedName>
        <fullName evidence="1">Co-chaperone DjlA N-terminal domain-containing protein</fullName>
    </recommendedName>
</protein>
<dbReference type="CDD" id="cd07313">
    <property type="entry name" value="terB_like_2"/>
    <property type="match status" value="1"/>
</dbReference>
<organism evidence="2 3">
    <name type="scientific">Parvibaculum lavamentivorans (strain DS-1 / DSM 13023 / NCIMB 13966)</name>
    <dbReference type="NCBI Taxonomy" id="402881"/>
    <lineage>
        <taxon>Bacteria</taxon>
        <taxon>Pseudomonadati</taxon>
        <taxon>Pseudomonadota</taxon>
        <taxon>Alphaproteobacteria</taxon>
        <taxon>Hyphomicrobiales</taxon>
        <taxon>Parvibaculaceae</taxon>
        <taxon>Parvibaculum</taxon>
    </lineage>
</organism>
<dbReference type="SUPFAM" id="SSF158682">
    <property type="entry name" value="TerB-like"/>
    <property type="match status" value="1"/>
</dbReference>
<dbReference type="Proteomes" id="UP000006377">
    <property type="component" value="Chromosome"/>
</dbReference>
<name>A7HTT2_PARL1</name>
<dbReference type="STRING" id="402881.Plav_1696"/>
<dbReference type="Gene3D" id="1.10.3680.10">
    <property type="entry name" value="TerB-like"/>
    <property type="match status" value="1"/>
</dbReference>
<evidence type="ECO:0000313" key="3">
    <source>
        <dbReference type="Proteomes" id="UP000006377"/>
    </source>
</evidence>
<proteinExistence type="predicted"/>
<keyword evidence="3" id="KW-1185">Reference proteome</keyword>
<evidence type="ECO:0000313" key="2">
    <source>
        <dbReference type="EMBL" id="ABS63315.1"/>
    </source>
</evidence>
<dbReference type="Pfam" id="PF05099">
    <property type="entry name" value="TerB"/>
    <property type="match status" value="1"/>
</dbReference>
<gene>
    <name evidence="2" type="ordered locus">Plav_1696</name>
</gene>
<dbReference type="HOGENOM" id="CLU_111095_2_0_5"/>
<dbReference type="EMBL" id="CP000774">
    <property type="protein sequence ID" value="ABS63315.1"/>
    <property type="molecule type" value="Genomic_DNA"/>
</dbReference>
<evidence type="ECO:0000259" key="1">
    <source>
        <dbReference type="Pfam" id="PF05099"/>
    </source>
</evidence>
<feature type="domain" description="Co-chaperone DjlA N-terminal" evidence="1">
    <location>
        <begin position="25"/>
        <end position="142"/>
    </location>
</feature>